<dbReference type="Proteomes" id="UP001203036">
    <property type="component" value="Unassembled WGS sequence"/>
</dbReference>
<sequence length="87" mass="9630">MANTPQSKKRARQLERRTAVNKARRSRIRTYLRKAEEAIASGDKVAAQAALQACQPELMRGVSKGVFHKNTASRKISRLAARVKALG</sequence>
<comment type="caution">
    <text evidence="1">The sequence shown here is derived from an EMBL/GenBank/DDBJ whole genome shotgun (WGS) entry which is preliminary data.</text>
</comment>
<organism evidence="1 2">
    <name type="scientific">Lutimaribacter degradans</name>
    <dbReference type="NCBI Taxonomy" id="2945989"/>
    <lineage>
        <taxon>Bacteria</taxon>
        <taxon>Pseudomonadati</taxon>
        <taxon>Pseudomonadota</taxon>
        <taxon>Alphaproteobacteria</taxon>
        <taxon>Rhodobacterales</taxon>
        <taxon>Roseobacteraceae</taxon>
        <taxon>Lutimaribacter</taxon>
    </lineage>
</organism>
<gene>
    <name evidence="1" type="primary">rpsT</name>
    <name evidence="1" type="ORF">M8744_06970</name>
</gene>
<proteinExistence type="predicted"/>
<reference evidence="1" key="1">
    <citation type="submission" date="2022-06" db="EMBL/GenBank/DDBJ databases">
        <title>Lutimaribacter sp. EGI FJ00013, a novel bacterium isolated from a salt lake sediment enrichment.</title>
        <authorList>
            <person name="Gao L."/>
            <person name="Fang B.-Z."/>
            <person name="Li W.-J."/>
        </authorList>
    </citation>
    <scope>NUCLEOTIDE SEQUENCE</scope>
    <source>
        <strain evidence="1">EGI FJ00013</strain>
    </source>
</reference>
<evidence type="ECO:0000313" key="1">
    <source>
        <dbReference type="EMBL" id="MCM2561879.1"/>
    </source>
</evidence>
<protein>
    <submittedName>
        <fullName evidence="1">30S ribosomal protein S20</fullName>
    </submittedName>
</protein>
<keyword evidence="1" id="KW-0689">Ribosomal protein</keyword>
<name>A0ACC5ZWE1_9RHOB</name>
<dbReference type="EMBL" id="JAMQGO010000003">
    <property type="protein sequence ID" value="MCM2561879.1"/>
    <property type="molecule type" value="Genomic_DNA"/>
</dbReference>
<keyword evidence="2" id="KW-1185">Reference proteome</keyword>
<keyword evidence="1" id="KW-0687">Ribonucleoprotein</keyword>
<accession>A0ACC5ZWE1</accession>
<evidence type="ECO:0000313" key="2">
    <source>
        <dbReference type="Proteomes" id="UP001203036"/>
    </source>
</evidence>